<accession>A0AA89C2R8</accession>
<evidence type="ECO:0000313" key="2">
    <source>
        <dbReference type="EMBL" id="KAK3097156.1"/>
    </source>
</evidence>
<feature type="domain" description="Beta-lactamase-related" evidence="1">
    <location>
        <begin position="44"/>
        <end position="385"/>
    </location>
</feature>
<dbReference type="Proteomes" id="UP001186944">
    <property type="component" value="Unassembled WGS sequence"/>
</dbReference>
<keyword evidence="3" id="KW-1185">Reference proteome</keyword>
<proteinExistence type="predicted"/>
<dbReference type="InterPro" id="IPR012338">
    <property type="entry name" value="Beta-lactam/transpept-like"/>
</dbReference>
<dbReference type="PANTHER" id="PTHR46825:SF9">
    <property type="entry name" value="BETA-LACTAMASE-RELATED DOMAIN-CONTAINING PROTEIN"/>
    <property type="match status" value="1"/>
</dbReference>
<evidence type="ECO:0000313" key="3">
    <source>
        <dbReference type="Proteomes" id="UP001186944"/>
    </source>
</evidence>
<dbReference type="EMBL" id="VSWD01000007">
    <property type="protein sequence ID" value="KAK3097156.1"/>
    <property type="molecule type" value="Genomic_DNA"/>
</dbReference>
<comment type="caution">
    <text evidence="2">The sequence shown here is derived from an EMBL/GenBank/DDBJ whole genome shotgun (WGS) entry which is preliminary data.</text>
</comment>
<sequence length="697" mass="80370">MVHHVFCLSCLSFLRYNDNFIFYFLFPLDKLKANEETVSTMECFDRVLMDFMADQRIPGASFIISYHGKILYAQGYGVAGPCRLSTSSSKYRIASITKPITAMAMIKAVEEGRIGLQQKVFYPHGILKHLKPSGVSVKQMWKITVRDLLQHSGGWDREKDMDVVFLPLNEIHKDDLVKNAVPYNECLAKFMMDKKLQFNPGKHHAYSNYGYLLLGLILEEVYGRNYEELIHALLDSIDVGRVCSGQETRQTEDYMEVEYYEEDSSTIHDHVTLPGSTVCQPQYGGLRMKDAAAYGGLVASVYQLIEIFHHLDLDINVKNRLLTETSIQKMLTRPSYEDSEDWYGLGLDIQDSGQSWGHTGSMDGSSGTFHRDKSGLTWVLLFNACSKDTDLDGLIKYGLSKVSSLPLYCWKSEIIEPMATEIVIVRQDEEQVLQVMLPFECNGRNLFKYHRMGYAVAFVDIFAFKNELFLNLLWTKLETKFDTMFRHWKIDQNEFDCIENIALRNVTEILLNKWKILDLSCTFIHDFVIVVIIFVRNEDKDITQSITFTKVSYYDGKEKTEKKTVTDILKQSVCVHKDVMYIVTVHEDLICKKKVHLSASYLNLTPDEFLSELRKKGKIKKGLMYCEFYNIDDKVLVNASWSKREKLNCYQRYGASLYGFSYEVLQSFQRNIPLRMISTYNVEGILNFAGIWSASKL</sequence>
<dbReference type="Gene3D" id="3.40.710.10">
    <property type="entry name" value="DD-peptidase/beta-lactamase superfamily"/>
    <property type="match status" value="1"/>
</dbReference>
<gene>
    <name evidence="2" type="ORF">FSP39_006921</name>
</gene>
<dbReference type="SUPFAM" id="SSF56601">
    <property type="entry name" value="beta-lactamase/transpeptidase-like"/>
    <property type="match status" value="1"/>
</dbReference>
<name>A0AA89C2R8_PINIB</name>
<reference evidence="2" key="1">
    <citation type="submission" date="2019-08" db="EMBL/GenBank/DDBJ databases">
        <title>The improved chromosome-level genome for the pearl oyster Pinctada fucata martensii using PacBio sequencing and Hi-C.</title>
        <authorList>
            <person name="Zheng Z."/>
        </authorList>
    </citation>
    <scope>NUCLEOTIDE SEQUENCE</scope>
    <source>
        <strain evidence="2">ZZ-2019</strain>
        <tissue evidence="2">Adductor muscle</tissue>
    </source>
</reference>
<dbReference type="InterPro" id="IPR001466">
    <property type="entry name" value="Beta-lactam-related"/>
</dbReference>
<evidence type="ECO:0000259" key="1">
    <source>
        <dbReference type="Pfam" id="PF00144"/>
    </source>
</evidence>
<dbReference type="Pfam" id="PF00144">
    <property type="entry name" value="Beta-lactamase"/>
    <property type="match status" value="1"/>
</dbReference>
<organism evidence="2 3">
    <name type="scientific">Pinctada imbricata</name>
    <name type="common">Atlantic pearl-oyster</name>
    <name type="synonym">Pinctada martensii</name>
    <dbReference type="NCBI Taxonomy" id="66713"/>
    <lineage>
        <taxon>Eukaryota</taxon>
        <taxon>Metazoa</taxon>
        <taxon>Spiralia</taxon>
        <taxon>Lophotrochozoa</taxon>
        <taxon>Mollusca</taxon>
        <taxon>Bivalvia</taxon>
        <taxon>Autobranchia</taxon>
        <taxon>Pteriomorphia</taxon>
        <taxon>Pterioida</taxon>
        <taxon>Pterioidea</taxon>
        <taxon>Pteriidae</taxon>
        <taxon>Pinctada</taxon>
    </lineage>
</organism>
<dbReference type="InterPro" id="IPR050491">
    <property type="entry name" value="AmpC-like"/>
</dbReference>
<dbReference type="AlphaFoldDB" id="A0AA89C2R8"/>
<protein>
    <recommendedName>
        <fullName evidence="1">Beta-lactamase-related domain-containing protein</fullName>
    </recommendedName>
</protein>
<dbReference type="PANTHER" id="PTHR46825">
    <property type="entry name" value="D-ALANYL-D-ALANINE-CARBOXYPEPTIDASE/ENDOPEPTIDASE AMPH"/>
    <property type="match status" value="1"/>
</dbReference>